<dbReference type="RefSeq" id="WP_186920523.1">
    <property type="nucleotide sequence ID" value="NZ_JACOFW010000001.1"/>
</dbReference>
<evidence type="ECO:0000256" key="4">
    <source>
        <dbReference type="ARBA" id="ARBA00023172"/>
    </source>
</evidence>
<keyword evidence="4" id="KW-0233">DNA recombination</keyword>
<keyword evidence="7" id="KW-1185">Reference proteome</keyword>
<evidence type="ECO:0000256" key="2">
    <source>
        <dbReference type="ARBA" id="ARBA00022908"/>
    </source>
</evidence>
<dbReference type="PANTHER" id="PTHR30629:SF2">
    <property type="entry name" value="PROPHAGE INTEGRASE INTS-RELATED"/>
    <property type="match status" value="1"/>
</dbReference>
<evidence type="ECO:0000256" key="1">
    <source>
        <dbReference type="ARBA" id="ARBA00008857"/>
    </source>
</evidence>
<keyword evidence="2" id="KW-0229">DNA integration</keyword>
<dbReference type="Proteomes" id="UP000648257">
    <property type="component" value="Unassembled WGS sequence"/>
</dbReference>
<organism evidence="6 7">
    <name type="scientific">Undibacterium seohonense</name>
    <dbReference type="NCBI Taxonomy" id="1344950"/>
    <lineage>
        <taxon>Bacteria</taxon>
        <taxon>Pseudomonadati</taxon>
        <taxon>Pseudomonadota</taxon>
        <taxon>Betaproteobacteria</taxon>
        <taxon>Burkholderiales</taxon>
        <taxon>Oxalobacteraceae</taxon>
        <taxon>Undibacterium</taxon>
    </lineage>
</organism>
<proteinExistence type="inferred from homology"/>
<dbReference type="Pfam" id="PF13356">
    <property type="entry name" value="Arm-DNA-bind_3"/>
    <property type="match status" value="1"/>
</dbReference>
<evidence type="ECO:0000313" key="6">
    <source>
        <dbReference type="EMBL" id="MBC3805784.1"/>
    </source>
</evidence>
<name>A0ABR6X0D2_9BURK</name>
<dbReference type="Pfam" id="PF00589">
    <property type="entry name" value="Phage_integrase"/>
    <property type="match status" value="1"/>
</dbReference>
<dbReference type="Gene3D" id="1.10.150.130">
    <property type="match status" value="1"/>
</dbReference>
<dbReference type="InterPro" id="IPR010998">
    <property type="entry name" value="Integrase_recombinase_N"/>
</dbReference>
<dbReference type="InterPro" id="IPR002104">
    <property type="entry name" value="Integrase_catalytic"/>
</dbReference>
<dbReference type="PROSITE" id="PS51898">
    <property type="entry name" value="TYR_RECOMBINASE"/>
    <property type="match status" value="1"/>
</dbReference>
<dbReference type="InterPro" id="IPR013762">
    <property type="entry name" value="Integrase-like_cat_sf"/>
</dbReference>
<dbReference type="SUPFAM" id="SSF56349">
    <property type="entry name" value="DNA breaking-rejoining enzymes"/>
    <property type="match status" value="1"/>
</dbReference>
<accession>A0ABR6X0D2</accession>
<protein>
    <submittedName>
        <fullName evidence="6">Integrase arm-type DNA-binding domain-containing protein</fullName>
    </submittedName>
</protein>
<dbReference type="InterPro" id="IPR053876">
    <property type="entry name" value="Phage_int_M"/>
</dbReference>
<feature type="domain" description="Tyr recombinase" evidence="5">
    <location>
        <begin position="207"/>
        <end position="386"/>
    </location>
</feature>
<comment type="similarity">
    <text evidence="1">Belongs to the 'phage' integrase family.</text>
</comment>
<dbReference type="GO" id="GO:0003677">
    <property type="term" value="F:DNA binding"/>
    <property type="evidence" value="ECO:0007669"/>
    <property type="project" value="UniProtKB-KW"/>
</dbReference>
<dbReference type="EMBL" id="JACOFW010000001">
    <property type="protein sequence ID" value="MBC3805784.1"/>
    <property type="molecule type" value="Genomic_DNA"/>
</dbReference>
<evidence type="ECO:0000259" key="5">
    <source>
        <dbReference type="PROSITE" id="PS51898"/>
    </source>
</evidence>
<sequence>MLTDTAIKNAKHGDKTIKMYDEGGLYLLLHPANGKGGKWWRFKYRFEGKEKLLSFGTYPEVSLKDARNRRDEAKKLLANNEDPAEVRKAQNAVKQIDAASTFEAVAMEWFKLKIMPLSASHSGRTLAYLKNDLIPYLGQIPIDEIKAPALLECLRRIAARKNKQGKPVTETANRVREQMGQLWRYAIATGKAERDIAADLRGALEAHVQKNFSHITDPKLLGLLLRDIEGYGGAPVTVAALRILPMVFTRPMELRTARWADINFETKEWRFFSSKTKIDHIVPLASQVVEQLKSLYSITGMGEYVFGVRSGLRPLSEITINQALKSLGYGSDIIHPHGFRHTAATMLAEMGWDENTIDRQLSHLVQGVKGVYQKAKYIDDRRKMMQAWADYLDQLKLGAQVISLKTA</sequence>
<evidence type="ECO:0000313" key="7">
    <source>
        <dbReference type="Proteomes" id="UP000648257"/>
    </source>
</evidence>
<dbReference type="Gene3D" id="1.10.443.10">
    <property type="entry name" value="Intergrase catalytic core"/>
    <property type="match status" value="1"/>
</dbReference>
<dbReference type="InterPro" id="IPR038488">
    <property type="entry name" value="Integrase_DNA-bd_sf"/>
</dbReference>
<gene>
    <name evidence="6" type="ORF">H8K52_00315</name>
</gene>
<dbReference type="InterPro" id="IPR011010">
    <property type="entry name" value="DNA_brk_join_enz"/>
</dbReference>
<reference evidence="6 7" key="1">
    <citation type="submission" date="2020-08" db="EMBL/GenBank/DDBJ databases">
        <title>Novel species isolated from subtropical streams in China.</title>
        <authorList>
            <person name="Lu H."/>
        </authorList>
    </citation>
    <scope>NUCLEOTIDE SEQUENCE [LARGE SCALE GENOMIC DNA]</scope>
    <source>
        <strain evidence="6 7">KACC 16656</strain>
    </source>
</reference>
<dbReference type="Pfam" id="PF22022">
    <property type="entry name" value="Phage_int_M"/>
    <property type="match status" value="1"/>
</dbReference>
<comment type="caution">
    <text evidence="6">The sequence shown here is derived from an EMBL/GenBank/DDBJ whole genome shotgun (WGS) entry which is preliminary data.</text>
</comment>
<keyword evidence="3 6" id="KW-0238">DNA-binding</keyword>
<dbReference type="Gene3D" id="3.30.160.390">
    <property type="entry name" value="Integrase, DNA-binding domain"/>
    <property type="match status" value="1"/>
</dbReference>
<dbReference type="InterPro" id="IPR050808">
    <property type="entry name" value="Phage_Integrase"/>
</dbReference>
<dbReference type="CDD" id="cd00801">
    <property type="entry name" value="INT_P4_C"/>
    <property type="match status" value="1"/>
</dbReference>
<dbReference type="InterPro" id="IPR025166">
    <property type="entry name" value="Integrase_DNA_bind_dom"/>
</dbReference>
<evidence type="ECO:0000256" key="3">
    <source>
        <dbReference type="ARBA" id="ARBA00023125"/>
    </source>
</evidence>
<dbReference type="PANTHER" id="PTHR30629">
    <property type="entry name" value="PROPHAGE INTEGRASE"/>
    <property type="match status" value="1"/>
</dbReference>